<protein>
    <submittedName>
        <fullName evidence="4">DUF733 family protein</fullName>
    </submittedName>
</protein>
<evidence type="ECO:0000256" key="2">
    <source>
        <dbReference type="SAM" id="Coils"/>
    </source>
</evidence>
<comment type="similarity">
    <text evidence="1">Belongs to the CDK5RAP3 family.</text>
</comment>
<comment type="caution">
    <text evidence="4">The sequence shown here is derived from an EMBL/GenBank/DDBJ whole genome shotgun (WGS) entry which is preliminary data.</text>
</comment>
<evidence type="ECO:0000256" key="1">
    <source>
        <dbReference type="ARBA" id="ARBA00007478"/>
    </source>
</evidence>
<dbReference type="AlphaFoldDB" id="A0A151ZKN9"/>
<sequence>MTTKVKSKVTTNVLSDEVIDIPGSTLLEWLIGRNKVKQHWKRNHPKLLKLIEEAQQLDTSQKDKELNYFECQRIFKENESEAGSTTLFGSYSNPKTQKWYEVVSQYEKDYLYLGESCQIFTQNINYEIPDLKKTVEKSSKNLDDFSKREVDLNKSKSSAMNAYKKSCQDLGIKGENIREEIESLPLQLKPLYEEIIQILQSNESIVKGIDFYKDILKQTKSEFDNLSIMPLTLFLVKYGNLTLLERERILNPSSDLPDLDSTLKTSKNITVEDDTSANKASDKIEIDWCMDDGVIHDITTVEESNGNSNVIVWEDGMDVNSPTIQWDDFSMDTIELVEDDQVKNNSITTSNNNNNNNNNDKKKKDKKSATVDIKRLSSESILSDSQLRNQFLDEIFEIELFLQYRITEMEKSNSLFGIDFISSESSVAAPELKLSLTSFQEILKKLSNNRIKQIIEIKSSKKYVDRLVLQFSQKQSNISKFTNQLVDLDRKREDLNETLVESKKKLDQITLDTKQLKSKLESLLSQKLFDKKKVNIIFKL</sequence>
<dbReference type="GO" id="GO:0007346">
    <property type="term" value="P:regulation of mitotic cell cycle"/>
    <property type="evidence" value="ECO:0007669"/>
    <property type="project" value="TreeGrafter"/>
</dbReference>
<dbReference type="GO" id="GO:0012505">
    <property type="term" value="C:endomembrane system"/>
    <property type="evidence" value="ECO:0007669"/>
    <property type="project" value="TreeGrafter"/>
</dbReference>
<dbReference type="Pfam" id="PF05600">
    <property type="entry name" value="CDK5RAP3"/>
    <property type="match status" value="1"/>
</dbReference>
<evidence type="ECO:0000256" key="3">
    <source>
        <dbReference type="SAM" id="MobiDB-lite"/>
    </source>
</evidence>
<gene>
    <name evidence="4" type="ORF">DLAC_04662</name>
</gene>
<feature type="coiled-coil region" evidence="2">
    <location>
        <begin position="478"/>
        <end position="526"/>
    </location>
</feature>
<name>A0A151ZKN9_TIELA</name>
<dbReference type="OrthoDB" id="340432at2759"/>
<keyword evidence="2" id="KW-0175">Coiled coil</keyword>
<dbReference type="STRING" id="361077.A0A151ZKN9"/>
<feature type="region of interest" description="Disordered" evidence="3">
    <location>
        <begin position="344"/>
        <end position="369"/>
    </location>
</feature>
<dbReference type="OMA" id="CRLYEKN"/>
<organism evidence="4 5">
    <name type="scientific">Tieghemostelium lacteum</name>
    <name type="common">Slime mold</name>
    <name type="synonym">Dictyostelium lacteum</name>
    <dbReference type="NCBI Taxonomy" id="361077"/>
    <lineage>
        <taxon>Eukaryota</taxon>
        <taxon>Amoebozoa</taxon>
        <taxon>Evosea</taxon>
        <taxon>Eumycetozoa</taxon>
        <taxon>Dictyostelia</taxon>
        <taxon>Dictyosteliales</taxon>
        <taxon>Raperosteliaceae</taxon>
        <taxon>Tieghemostelium</taxon>
    </lineage>
</organism>
<dbReference type="InParanoid" id="A0A151ZKN9"/>
<feature type="compositionally biased region" description="Low complexity" evidence="3">
    <location>
        <begin position="344"/>
        <end position="358"/>
    </location>
</feature>
<proteinExistence type="inferred from homology"/>
<accession>A0A151ZKN9</accession>
<keyword evidence="5" id="KW-1185">Reference proteome</keyword>
<dbReference type="PANTHER" id="PTHR14894:SF0">
    <property type="entry name" value="CDK5 REGULATORY SUBUNIT-ASSOCIATED PROTEIN 3"/>
    <property type="match status" value="1"/>
</dbReference>
<dbReference type="PANTHER" id="PTHR14894">
    <property type="entry name" value="CDK5 REGULATORY SUBUNIT-ASSOCIATED PROTEIN 3"/>
    <property type="match status" value="1"/>
</dbReference>
<feature type="compositionally biased region" description="Basic and acidic residues" evidence="3">
    <location>
        <begin position="359"/>
        <end position="369"/>
    </location>
</feature>
<dbReference type="EMBL" id="LODT01000022">
    <property type="protein sequence ID" value="KYQ94364.1"/>
    <property type="molecule type" value="Genomic_DNA"/>
</dbReference>
<reference evidence="4 5" key="1">
    <citation type="submission" date="2015-12" db="EMBL/GenBank/DDBJ databases">
        <title>Dictyostelia acquired genes for synthesis and detection of signals that induce cell-type specialization by lateral gene transfer from prokaryotes.</title>
        <authorList>
            <person name="Gloeckner G."/>
            <person name="Schaap P."/>
        </authorList>
    </citation>
    <scope>NUCLEOTIDE SEQUENCE [LARGE SCALE GENOMIC DNA]</scope>
    <source>
        <strain evidence="4 5">TK</strain>
    </source>
</reference>
<dbReference type="InterPro" id="IPR008491">
    <property type="entry name" value="CDK5RAP3"/>
</dbReference>
<evidence type="ECO:0000313" key="5">
    <source>
        <dbReference type="Proteomes" id="UP000076078"/>
    </source>
</evidence>
<evidence type="ECO:0000313" key="4">
    <source>
        <dbReference type="EMBL" id="KYQ94364.1"/>
    </source>
</evidence>
<dbReference type="Proteomes" id="UP000076078">
    <property type="component" value="Unassembled WGS sequence"/>
</dbReference>
<dbReference type="FunCoup" id="A0A151ZKN9">
    <property type="interactions" value="28"/>
</dbReference>